<name>A0A6J5KZI0_9CAUD</name>
<organism evidence="1">
    <name type="scientific">uncultured Caudovirales phage</name>
    <dbReference type="NCBI Taxonomy" id="2100421"/>
    <lineage>
        <taxon>Viruses</taxon>
        <taxon>Duplodnaviria</taxon>
        <taxon>Heunggongvirae</taxon>
        <taxon>Uroviricota</taxon>
        <taxon>Caudoviricetes</taxon>
        <taxon>Peduoviridae</taxon>
        <taxon>Maltschvirus</taxon>
        <taxon>Maltschvirus maltsch</taxon>
    </lineage>
</organism>
<dbReference type="EMBL" id="LR796222">
    <property type="protein sequence ID" value="CAB4127968.1"/>
    <property type="molecule type" value="Genomic_DNA"/>
</dbReference>
<evidence type="ECO:0000313" key="1">
    <source>
        <dbReference type="EMBL" id="CAB4127968.1"/>
    </source>
</evidence>
<accession>A0A6J5KZI0</accession>
<protein>
    <submittedName>
        <fullName evidence="1">Uncharacterized protein</fullName>
    </submittedName>
</protein>
<reference evidence="1" key="1">
    <citation type="submission" date="2020-04" db="EMBL/GenBank/DDBJ databases">
        <authorList>
            <person name="Chiriac C."/>
            <person name="Salcher M."/>
            <person name="Ghai R."/>
            <person name="Kavagutti S V."/>
        </authorList>
    </citation>
    <scope>NUCLEOTIDE SEQUENCE</scope>
</reference>
<proteinExistence type="predicted"/>
<sequence length="380" mass="42183">MNKLISTDLNGFPFVLDDLRFIDNGIRESFDGVHSSLLDKTLVNDGFLYSTNKPSTLLAYAEFLSVSNPTFPETFCNINGEIYLIPETTLNFSGRSVGEVYTIETDFSFDSNGTKIFEDTNTHETYQIRRAKLVLKSSIVSGTDIPVLYYDDTTIEKFVYDCNFEFLGRIGDKLNIIDFDFYKNTINGQITSLQASRDNLEGAWTTVNSSTIFGKIYINASSSHSNFASDIQLFTLGLGIGSGSWLKYKKVGKTLHVSFSFQNLILPTYTAHSVALLNVDLTGIVPSLSNILKFKSTCLGLESDFDGSSDCCIAGNVFQTSNHDNKNGSFCLVGWAPFQYSNFAFNKSYNLSSIPYASTSTLDASQTKWNFEGSFTCEIV</sequence>
<gene>
    <name evidence="1" type="ORF">UFOVP105_8</name>
</gene>